<reference evidence="2 3" key="1">
    <citation type="submission" date="2018-06" db="EMBL/GenBank/DDBJ databases">
        <authorList>
            <consortium name="Pathogen Informatics"/>
            <person name="Doyle S."/>
        </authorList>
    </citation>
    <scope>NUCLEOTIDE SEQUENCE [LARGE SCALE GENOMIC DNA]</scope>
    <source>
        <strain evidence="2 3">NCTC10359</strain>
    </source>
</reference>
<accession>A0A378TW68</accession>
<keyword evidence="1" id="KW-0472">Membrane</keyword>
<gene>
    <name evidence="2" type="ORF">NCTC10359_02447</name>
</gene>
<dbReference type="InterPro" id="IPR021529">
    <property type="entry name" value="DUF2798"/>
</dbReference>
<name>A0A378TW68_MORLA</name>
<evidence type="ECO:0000313" key="3">
    <source>
        <dbReference type="Proteomes" id="UP000254437"/>
    </source>
</evidence>
<organism evidence="2 3">
    <name type="scientific">Moraxella lacunata</name>
    <dbReference type="NCBI Taxonomy" id="477"/>
    <lineage>
        <taxon>Bacteria</taxon>
        <taxon>Pseudomonadati</taxon>
        <taxon>Pseudomonadota</taxon>
        <taxon>Gammaproteobacteria</taxon>
        <taxon>Moraxellales</taxon>
        <taxon>Moraxellaceae</taxon>
        <taxon>Moraxella</taxon>
    </lineage>
</organism>
<dbReference type="AlphaFoldDB" id="A0A378TW68"/>
<keyword evidence="1" id="KW-1133">Transmembrane helix</keyword>
<evidence type="ECO:0000256" key="1">
    <source>
        <dbReference type="SAM" id="Phobius"/>
    </source>
</evidence>
<evidence type="ECO:0000313" key="2">
    <source>
        <dbReference type="EMBL" id="STZ64003.1"/>
    </source>
</evidence>
<dbReference type="EMBL" id="UGQU01000003">
    <property type="protein sequence ID" value="STZ64003.1"/>
    <property type="molecule type" value="Genomic_DNA"/>
</dbReference>
<dbReference type="Pfam" id="PF11391">
    <property type="entry name" value="DUF2798"/>
    <property type="match status" value="1"/>
</dbReference>
<proteinExistence type="predicted"/>
<feature type="transmembrane region" description="Helical" evidence="1">
    <location>
        <begin position="12"/>
        <end position="35"/>
    </location>
</feature>
<keyword evidence="1" id="KW-0812">Transmembrane</keyword>
<dbReference type="RefSeq" id="WP_115008264.1">
    <property type="nucleotide sequence ID" value="NZ_UGQU01000003.1"/>
</dbReference>
<sequence length="80" mass="8958">MNIKGFISAKFTPFIFAFYMSGIMAFLMSLVLVAVNTGFGGNYMVRVFRAYVISFPIAFCCVTAVRPLVMKLVDLTIKKE</sequence>
<protein>
    <submittedName>
        <fullName evidence="2">Protein of uncharacterized function (DUF2798)</fullName>
    </submittedName>
</protein>
<dbReference type="Proteomes" id="UP000254437">
    <property type="component" value="Unassembled WGS sequence"/>
</dbReference>
<feature type="transmembrane region" description="Helical" evidence="1">
    <location>
        <begin position="47"/>
        <end position="69"/>
    </location>
</feature>